<feature type="compositionally biased region" description="Low complexity" evidence="1">
    <location>
        <begin position="52"/>
        <end position="65"/>
    </location>
</feature>
<gene>
    <name evidence="2" type="ORF">M514_21034</name>
</gene>
<protein>
    <submittedName>
        <fullName evidence="2">Uncharacterized protein</fullName>
    </submittedName>
</protein>
<accession>A0A085NBP4</accession>
<organism evidence="2">
    <name type="scientific">Trichuris suis</name>
    <name type="common">pig whipworm</name>
    <dbReference type="NCBI Taxonomy" id="68888"/>
    <lineage>
        <taxon>Eukaryota</taxon>
        <taxon>Metazoa</taxon>
        <taxon>Ecdysozoa</taxon>
        <taxon>Nematoda</taxon>
        <taxon>Enoplea</taxon>
        <taxon>Dorylaimia</taxon>
        <taxon>Trichinellida</taxon>
        <taxon>Trichuridae</taxon>
        <taxon>Trichuris</taxon>
    </lineage>
</organism>
<dbReference type="EMBL" id="KL367520">
    <property type="protein sequence ID" value="KFD66890.1"/>
    <property type="molecule type" value="Genomic_DNA"/>
</dbReference>
<evidence type="ECO:0000313" key="2">
    <source>
        <dbReference type="EMBL" id="KFD66890.1"/>
    </source>
</evidence>
<evidence type="ECO:0000256" key="1">
    <source>
        <dbReference type="SAM" id="MobiDB-lite"/>
    </source>
</evidence>
<name>A0A085NBP4_9BILA</name>
<feature type="region of interest" description="Disordered" evidence="1">
    <location>
        <begin position="38"/>
        <end position="79"/>
    </location>
</feature>
<sequence length="79" mass="8649">MQRPEQIGIVSQEPSVLLRDEFRDAGRKYSIKAASREKPKPAVYDMETMKGSSSVVSEAEESSTSLKTELGCSESSGYS</sequence>
<dbReference type="Proteomes" id="UP000030758">
    <property type="component" value="Unassembled WGS sequence"/>
</dbReference>
<proteinExistence type="predicted"/>
<reference evidence="2" key="1">
    <citation type="journal article" date="2014" name="Nat. Genet.">
        <title>Genome and transcriptome of the porcine whipworm Trichuris suis.</title>
        <authorList>
            <person name="Jex A.R."/>
            <person name="Nejsum P."/>
            <person name="Schwarz E.M."/>
            <person name="Hu L."/>
            <person name="Young N.D."/>
            <person name="Hall R.S."/>
            <person name="Korhonen P.K."/>
            <person name="Liao S."/>
            <person name="Thamsborg S."/>
            <person name="Xia J."/>
            <person name="Xu P."/>
            <person name="Wang S."/>
            <person name="Scheerlinck J.P."/>
            <person name="Hofmann A."/>
            <person name="Sternberg P.W."/>
            <person name="Wang J."/>
            <person name="Gasser R.B."/>
        </authorList>
    </citation>
    <scope>NUCLEOTIDE SEQUENCE [LARGE SCALE GENOMIC DNA]</scope>
    <source>
        <strain evidence="2">DCEP-RM93F</strain>
    </source>
</reference>
<dbReference type="AlphaFoldDB" id="A0A085NBP4"/>